<dbReference type="EMBL" id="CP061336">
    <property type="protein sequence ID" value="QNU66754.1"/>
    <property type="molecule type" value="Genomic_DNA"/>
</dbReference>
<dbReference type="InterPro" id="IPR029322">
    <property type="entry name" value="DUF4474"/>
</dbReference>
<keyword evidence="2" id="KW-1185">Reference proteome</keyword>
<evidence type="ECO:0000313" key="2">
    <source>
        <dbReference type="Proteomes" id="UP000306409"/>
    </source>
</evidence>
<evidence type="ECO:0000313" key="1">
    <source>
        <dbReference type="EMBL" id="QNU66754.1"/>
    </source>
</evidence>
<sequence length="358" mass="41592">MLTIKALALGAINPYTWVIIPFILIIVAAVVFAPSLYRLITIWLSNDEKARTTIMPNDRKSKKTSKAKFDGKINFEALEEIIDTAGYAYNPEKDIFFSTMEAWQRKMGYCRLYDEAAAPLGMIIDCEPIYFTYGGKRWLIEFWKGQYGMTTGCEIGIYTTAWPDLNIPNVFNGTFYKCANDKDRLYMQFSLKKNGEKLLSRKQKHWWLTGFKLGEFSNPSDLVLDIYITFKNKKMRNAFLTSLIETGYTDEEYGISGRTVAIRFDKPHTKQPYSRSPQTDMIVQRRNKMFCDQYNFITKSYSNIADKIMAVKEQSPELYKEILNIGKTLSLYDTYTKIKHYLENNSNFNNNYNSDSEV</sequence>
<proteinExistence type="predicted"/>
<dbReference type="KEGG" id="rher:EHE19_018255"/>
<organism evidence="1 2">
    <name type="scientific">Ruminiclostridium herbifermentans</name>
    <dbReference type="NCBI Taxonomy" id="2488810"/>
    <lineage>
        <taxon>Bacteria</taxon>
        <taxon>Bacillati</taxon>
        <taxon>Bacillota</taxon>
        <taxon>Clostridia</taxon>
        <taxon>Eubacteriales</taxon>
        <taxon>Oscillospiraceae</taxon>
        <taxon>Ruminiclostridium</taxon>
    </lineage>
</organism>
<name>A0A4U7JAH2_9FIRM</name>
<dbReference type="RefSeq" id="WP_137698924.1">
    <property type="nucleotide sequence ID" value="NZ_CP061336.1"/>
</dbReference>
<accession>A0A4U7JAH2</accession>
<dbReference type="AlphaFoldDB" id="A0A4U7JAH2"/>
<dbReference type="Pfam" id="PF14751">
    <property type="entry name" value="DUF4474"/>
    <property type="match status" value="1"/>
</dbReference>
<protein>
    <submittedName>
        <fullName evidence="1">DUF4474 domain-containing protein</fullName>
    </submittedName>
</protein>
<gene>
    <name evidence="1" type="ORF">EHE19_018255</name>
</gene>
<dbReference type="OrthoDB" id="1863351at2"/>
<reference evidence="1 2" key="1">
    <citation type="submission" date="2020-09" db="EMBL/GenBank/DDBJ databases">
        <title>Characterization and genome sequencing of Ruminiclostridium sp. nov. MA18.</title>
        <authorList>
            <person name="Rettenmaier R."/>
            <person name="Kowollik M.-L."/>
            <person name="Liebl W."/>
            <person name="Zverlov V."/>
        </authorList>
    </citation>
    <scope>NUCLEOTIDE SEQUENCE [LARGE SCALE GENOMIC DNA]</scope>
    <source>
        <strain evidence="1 2">MA18</strain>
    </source>
</reference>
<dbReference type="Proteomes" id="UP000306409">
    <property type="component" value="Chromosome"/>
</dbReference>